<dbReference type="EMBL" id="MN740669">
    <property type="protein sequence ID" value="QHU06909.1"/>
    <property type="molecule type" value="Genomic_DNA"/>
</dbReference>
<evidence type="ECO:0000313" key="2">
    <source>
        <dbReference type="EMBL" id="QHU06909.1"/>
    </source>
</evidence>
<accession>A0A6C0JMU1</accession>
<protein>
    <submittedName>
        <fullName evidence="2">Uncharacterized protein</fullName>
    </submittedName>
</protein>
<reference evidence="2" key="1">
    <citation type="journal article" date="2020" name="Nature">
        <title>Giant virus diversity and host interactions through global metagenomics.</title>
        <authorList>
            <person name="Schulz F."/>
            <person name="Roux S."/>
            <person name="Paez-Espino D."/>
            <person name="Jungbluth S."/>
            <person name="Walsh D.A."/>
            <person name="Denef V.J."/>
            <person name="McMahon K.D."/>
            <person name="Konstantinidis K.T."/>
            <person name="Eloe-Fadrosh E.A."/>
            <person name="Kyrpides N.C."/>
            <person name="Woyke T."/>
        </authorList>
    </citation>
    <scope>NUCLEOTIDE SEQUENCE</scope>
    <source>
        <strain evidence="2">GVMAG-S-1038524-41</strain>
    </source>
</reference>
<dbReference type="SUPFAM" id="SSF52980">
    <property type="entry name" value="Restriction endonuclease-like"/>
    <property type="match status" value="1"/>
</dbReference>
<evidence type="ECO:0000256" key="1">
    <source>
        <dbReference type="SAM" id="MobiDB-lite"/>
    </source>
</evidence>
<sequence>MSSSSTKKNITSIKDIKKRDYKTPKCQWDPKIEAEIQKYIRSALSKSNVNIFENISDCFQTFYDRSCNNMTQLKKRTKNESGFIWEHFCLMYLRAKGYGECWLLAETPVEILEKLNMSRVDMGIDIIIKHQNGFFAVQAKWRSNKRKTSKISLTWNKLATFYALCARTGPWLKFIVITNCDYVRRQGKKYKMDQTIAKGSFLSCKRDAWIKMASMEEGKKVSDPPVSDLVSLVCAVTGRDPKFYKDWEETSLQQRIDYFEEYEQDNDEQDNDEQDNDEQDNPQPLTLREKQRLQRSSFLNKLFPR</sequence>
<feature type="region of interest" description="Disordered" evidence="1">
    <location>
        <begin position="259"/>
        <end position="305"/>
    </location>
</feature>
<dbReference type="InterPro" id="IPR011335">
    <property type="entry name" value="Restrct_endonuc-II-like"/>
</dbReference>
<organism evidence="2">
    <name type="scientific">viral metagenome</name>
    <dbReference type="NCBI Taxonomy" id="1070528"/>
    <lineage>
        <taxon>unclassified sequences</taxon>
        <taxon>metagenomes</taxon>
        <taxon>organismal metagenomes</taxon>
    </lineage>
</organism>
<proteinExistence type="predicted"/>
<feature type="compositionally biased region" description="Acidic residues" evidence="1">
    <location>
        <begin position="259"/>
        <end position="280"/>
    </location>
</feature>
<name>A0A6C0JMU1_9ZZZZ</name>
<dbReference type="AlphaFoldDB" id="A0A6C0JMU1"/>